<evidence type="ECO:0000256" key="9">
    <source>
        <dbReference type="ARBA" id="ARBA00069369"/>
    </source>
</evidence>
<keyword evidence="12" id="KW-0472">Membrane</keyword>
<comment type="subunit">
    <text evidence="8">Homodimer; disulfide-linked. Interacts with GFRA2 coreceptor and RET: forms a 2:2:2 ternary complex composed of NRTN ligand, GFRA2 and RET receptor. Also forms a 4:4:4 tetrameric complex composed of 4 copies of NRTN ligand, GFRA2 and RET receptor, which prevents endocytosis of RET.</text>
</comment>
<evidence type="ECO:0000256" key="12">
    <source>
        <dbReference type="SAM" id="Phobius"/>
    </source>
</evidence>
<dbReference type="PANTHER" id="PTHR12173">
    <property type="entry name" value="GDNF SUBFAMILY OF TGF-BETA FAMILY"/>
    <property type="match status" value="1"/>
</dbReference>
<feature type="region of interest" description="Disordered" evidence="11">
    <location>
        <begin position="51"/>
        <end position="94"/>
    </location>
</feature>
<dbReference type="SUPFAM" id="SSF57501">
    <property type="entry name" value="Cystine-knot cytokines"/>
    <property type="match status" value="1"/>
</dbReference>
<dbReference type="Pfam" id="PF00019">
    <property type="entry name" value="TGF_beta"/>
    <property type="match status" value="1"/>
</dbReference>
<organism evidence="14 15">
    <name type="scientific">Cyprinus carpio</name>
    <name type="common">Common carp</name>
    <dbReference type="NCBI Taxonomy" id="7962"/>
    <lineage>
        <taxon>Eukaryota</taxon>
        <taxon>Metazoa</taxon>
        <taxon>Chordata</taxon>
        <taxon>Craniata</taxon>
        <taxon>Vertebrata</taxon>
        <taxon>Euteleostomi</taxon>
        <taxon>Actinopterygii</taxon>
        <taxon>Neopterygii</taxon>
        <taxon>Teleostei</taxon>
        <taxon>Ostariophysi</taxon>
        <taxon>Cypriniformes</taxon>
        <taxon>Cyprinidae</taxon>
        <taxon>Cyprininae</taxon>
        <taxon>Cyprinus</taxon>
    </lineage>
</organism>
<evidence type="ECO:0000256" key="6">
    <source>
        <dbReference type="ARBA" id="ARBA00023157"/>
    </source>
</evidence>
<keyword evidence="6" id="KW-1015">Disulfide bond</keyword>
<dbReference type="GO" id="GO:0030971">
    <property type="term" value="F:receptor tyrosine kinase binding"/>
    <property type="evidence" value="ECO:0007669"/>
    <property type="project" value="InterPro"/>
</dbReference>
<feature type="region of interest" description="Disordered" evidence="11">
    <location>
        <begin position="131"/>
        <end position="150"/>
    </location>
</feature>
<dbReference type="Gene3D" id="2.10.90.10">
    <property type="entry name" value="Cystine-knot cytokines"/>
    <property type="match status" value="1"/>
</dbReference>
<dbReference type="OMA" id="YHTIHEV"/>
<evidence type="ECO:0000256" key="8">
    <source>
        <dbReference type="ARBA" id="ARBA00062854"/>
    </source>
</evidence>
<dbReference type="InterPro" id="IPR043401">
    <property type="entry name" value="GDNF_fam"/>
</dbReference>
<evidence type="ECO:0000256" key="1">
    <source>
        <dbReference type="ARBA" id="ARBA00004613"/>
    </source>
</evidence>
<reference evidence="14" key="1">
    <citation type="submission" date="2025-08" db="UniProtKB">
        <authorList>
            <consortium name="Ensembl"/>
        </authorList>
    </citation>
    <scope>IDENTIFICATION</scope>
</reference>
<keyword evidence="5 10" id="KW-0339">Growth factor</keyword>
<evidence type="ECO:0000313" key="15">
    <source>
        <dbReference type="Proteomes" id="UP000694427"/>
    </source>
</evidence>
<dbReference type="Ensembl" id="ENSCCRT00010072835.1">
    <property type="protein sequence ID" value="ENSCCRP00010066092.1"/>
    <property type="gene ID" value="ENSCCRG00010028419.1"/>
</dbReference>
<keyword evidence="4" id="KW-0732">Signal</keyword>
<dbReference type="GO" id="GO:0005576">
    <property type="term" value="C:extracellular region"/>
    <property type="evidence" value="ECO:0007669"/>
    <property type="project" value="UniProtKB-SubCell"/>
</dbReference>
<accession>A0A8C1LWJ9</accession>
<proteinExistence type="inferred from homology"/>
<dbReference type="GO" id="GO:0007399">
    <property type="term" value="P:nervous system development"/>
    <property type="evidence" value="ECO:0007669"/>
    <property type="project" value="UniProtKB-ARBA"/>
</dbReference>
<comment type="similarity">
    <text evidence="2">Belongs to the TGF-beta family. GDNF subfamily.</text>
</comment>
<keyword evidence="3" id="KW-0964">Secreted</keyword>
<evidence type="ECO:0000256" key="3">
    <source>
        <dbReference type="ARBA" id="ARBA00022525"/>
    </source>
</evidence>
<feature type="compositionally biased region" description="Basic residues" evidence="11">
    <location>
        <begin position="139"/>
        <end position="149"/>
    </location>
</feature>
<dbReference type="PANTHER" id="PTHR12173:SF3">
    <property type="entry name" value="NEURTURIN"/>
    <property type="match status" value="1"/>
</dbReference>
<evidence type="ECO:0000256" key="11">
    <source>
        <dbReference type="SAM" id="MobiDB-lite"/>
    </source>
</evidence>
<dbReference type="InterPro" id="IPR001839">
    <property type="entry name" value="TGF-b_C"/>
</dbReference>
<dbReference type="PROSITE" id="PS51362">
    <property type="entry name" value="TGF_BETA_2"/>
    <property type="match status" value="1"/>
</dbReference>
<protein>
    <recommendedName>
        <fullName evidence="9">Neurturin</fullName>
    </recommendedName>
</protein>
<keyword evidence="12" id="KW-1133">Transmembrane helix</keyword>
<feature type="domain" description="TGF-beta family profile" evidence="13">
    <location>
        <begin position="140"/>
        <end position="248"/>
    </location>
</feature>
<comment type="function">
    <text evidence="7">Growth factor that supports the survival of sympathetic neurons in culture. May regulate the development and maintenance of the CNS. Involved in the development of the neural crest. Might control the size of non-neuronal cell population such as haemopoietic cells. Acts by binding to its coreceptor, GFRA2, leading to autophosphorylation and activation of the RET receptor. Heparan sulfate-binding is required for signaling.</text>
</comment>
<dbReference type="FunFam" id="2.10.90.10:FF:000037">
    <property type="entry name" value="neurturin"/>
    <property type="match status" value="1"/>
</dbReference>
<feature type="compositionally biased region" description="Low complexity" evidence="11">
    <location>
        <begin position="65"/>
        <end position="84"/>
    </location>
</feature>
<dbReference type="CDD" id="cd19383">
    <property type="entry name" value="TGF_beta_Neurturin"/>
    <property type="match status" value="1"/>
</dbReference>
<evidence type="ECO:0000256" key="5">
    <source>
        <dbReference type="ARBA" id="ARBA00023030"/>
    </source>
</evidence>
<dbReference type="AlphaFoldDB" id="A0A8C1LWJ9"/>
<evidence type="ECO:0000313" key="14">
    <source>
        <dbReference type="Ensembl" id="ENSCCRP00010066092.1"/>
    </source>
</evidence>
<evidence type="ECO:0000256" key="2">
    <source>
        <dbReference type="ARBA" id="ARBA00009832"/>
    </source>
</evidence>
<keyword evidence="12" id="KW-0812">Transmembrane</keyword>
<keyword evidence="15" id="KW-1185">Reference proteome</keyword>
<dbReference type="GO" id="GO:0035860">
    <property type="term" value="P:glial cell-derived neurotrophic factor receptor signaling pathway"/>
    <property type="evidence" value="ECO:0007669"/>
    <property type="project" value="UniProtKB-ARBA"/>
</dbReference>
<dbReference type="GO" id="GO:0008083">
    <property type="term" value="F:growth factor activity"/>
    <property type="evidence" value="ECO:0007669"/>
    <property type="project" value="UniProtKB-KW"/>
</dbReference>
<feature type="transmembrane region" description="Helical" evidence="12">
    <location>
        <begin position="27"/>
        <end position="47"/>
    </location>
</feature>
<evidence type="ECO:0000259" key="13">
    <source>
        <dbReference type="PROSITE" id="PS51362"/>
    </source>
</evidence>
<dbReference type="GO" id="GO:0030116">
    <property type="term" value="F:glial cell-derived neurotrophic factor receptor binding"/>
    <property type="evidence" value="ECO:0007669"/>
    <property type="project" value="InterPro"/>
</dbReference>
<evidence type="ECO:0000256" key="4">
    <source>
        <dbReference type="ARBA" id="ARBA00022729"/>
    </source>
</evidence>
<comment type="subcellular location">
    <subcellularLocation>
        <location evidence="1">Secreted</location>
    </subcellularLocation>
</comment>
<dbReference type="SMART" id="SM00204">
    <property type="entry name" value="TGFB"/>
    <property type="match status" value="1"/>
</dbReference>
<evidence type="ECO:0000256" key="7">
    <source>
        <dbReference type="ARBA" id="ARBA00055869"/>
    </source>
</evidence>
<dbReference type="InterPro" id="IPR029034">
    <property type="entry name" value="Cystine-knot_cytokine"/>
</dbReference>
<evidence type="ECO:0000256" key="10">
    <source>
        <dbReference type="RuleBase" id="RU000354"/>
    </source>
</evidence>
<dbReference type="Proteomes" id="UP000694427">
    <property type="component" value="Unplaced"/>
</dbReference>
<sequence length="248" mass="27544">MEIDTQFKENPIDVRGPNAFPHSKMKLWKFAAIGLILCGAALPLLVLKSTPSSRAPPPPPHRRASSSSLSPTSSSFTPSNSSSTVVAGGRQRRVRSADGGNALVSEFMKMFQSFTEGELKQVIGTLVERKARRDAQQSKRTKRAKKRSKPCSLQEVEVTVSQLGLGYVSDETIVFHYCSGKCTTSRKNYDLTLAFMKRSQLLTRDQKDKARHSPCCRPTAYEEDISFLDNFNKYHTIQEFSAKACGCV</sequence>
<reference evidence="14" key="2">
    <citation type="submission" date="2025-09" db="UniProtKB">
        <authorList>
            <consortium name="Ensembl"/>
        </authorList>
    </citation>
    <scope>IDENTIFICATION</scope>
</reference>
<name>A0A8C1LWJ9_CYPCA</name>